<dbReference type="AlphaFoldDB" id="A0A498JTS6"/>
<evidence type="ECO:0000259" key="5">
    <source>
        <dbReference type="PROSITE" id="PS51005"/>
    </source>
</evidence>
<dbReference type="Gene3D" id="2.170.150.80">
    <property type="entry name" value="NAC domain"/>
    <property type="match status" value="1"/>
</dbReference>
<dbReference type="Gramene" id="mRNA:MD05G0195300">
    <property type="protein sequence ID" value="mRNA:MD05G0195300"/>
    <property type="gene ID" value="MD05G0195300"/>
</dbReference>
<reference evidence="6" key="1">
    <citation type="submission" date="2017-10" db="EMBL/GenBank/DDBJ databases">
        <title>Cloning, Sequence and Expression Analysis of NAC domain class transcription factors in Apple.</title>
        <authorList>
            <person name="Li H."/>
            <person name="Ran K."/>
            <person name="Dong Q."/>
        </authorList>
    </citation>
    <scope>NUCLEOTIDE SEQUENCE</scope>
</reference>
<dbReference type="EMBL" id="MG099883">
    <property type="protein sequence ID" value="AUZ96439.1"/>
    <property type="molecule type" value="mRNA"/>
</dbReference>
<dbReference type="Proteomes" id="UP000290289">
    <property type="component" value="Chromosome 5"/>
</dbReference>
<evidence type="ECO:0000313" key="8">
    <source>
        <dbReference type="Proteomes" id="UP000290289"/>
    </source>
</evidence>
<dbReference type="PANTHER" id="PTHR31719:SF43">
    <property type="entry name" value="NAC TRANSCRIPTION FACTOR 56"/>
    <property type="match status" value="1"/>
</dbReference>
<dbReference type="InterPro" id="IPR003441">
    <property type="entry name" value="NAC-dom"/>
</dbReference>
<dbReference type="OrthoDB" id="1429682at2759"/>
<dbReference type="SUPFAM" id="SSF101941">
    <property type="entry name" value="NAC domain"/>
    <property type="match status" value="1"/>
</dbReference>
<feature type="domain" description="NAC" evidence="5">
    <location>
        <begin position="76"/>
        <end position="220"/>
    </location>
</feature>
<dbReference type="GO" id="GO:0003677">
    <property type="term" value="F:DNA binding"/>
    <property type="evidence" value="ECO:0007669"/>
    <property type="project" value="UniProtKB-KW"/>
</dbReference>
<dbReference type="PROSITE" id="PS51005">
    <property type="entry name" value="NAC"/>
    <property type="match status" value="1"/>
</dbReference>
<keyword evidence="3" id="KW-0804">Transcription</keyword>
<keyword evidence="4" id="KW-0539">Nucleus</keyword>
<evidence type="ECO:0000313" key="6">
    <source>
        <dbReference type="EMBL" id="AUZ96439.1"/>
    </source>
</evidence>
<dbReference type="GO" id="GO:0006355">
    <property type="term" value="P:regulation of DNA-templated transcription"/>
    <property type="evidence" value="ECO:0007669"/>
    <property type="project" value="InterPro"/>
</dbReference>
<evidence type="ECO:0000256" key="1">
    <source>
        <dbReference type="ARBA" id="ARBA00023015"/>
    </source>
</evidence>
<evidence type="ECO:0000256" key="3">
    <source>
        <dbReference type="ARBA" id="ARBA00023163"/>
    </source>
</evidence>
<accession>A0A498JTS6</accession>
<dbReference type="InterPro" id="IPR036093">
    <property type="entry name" value="NAC_dom_sf"/>
</dbReference>
<evidence type="ECO:0000256" key="4">
    <source>
        <dbReference type="ARBA" id="ARBA00023242"/>
    </source>
</evidence>
<dbReference type="Pfam" id="PF02365">
    <property type="entry name" value="NAM"/>
    <property type="match status" value="1"/>
</dbReference>
<dbReference type="SMR" id="A0A498JTS6"/>
<evidence type="ECO:0000256" key="2">
    <source>
        <dbReference type="ARBA" id="ARBA00023125"/>
    </source>
</evidence>
<keyword evidence="2" id="KW-0238">DNA-binding</keyword>
<dbReference type="KEGG" id="mdm:103435387"/>
<name>A0A498JTS6_MALDO</name>
<keyword evidence="1" id="KW-0805">Transcription regulation</keyword>
<reference evidence="7 8" key="2">
    <citation type="submission" date="2018-10" db="EMBL/GenBank/DDBJ databases">
        <title>A high-quality apple genome assembly.</title>
        <authorList>
            <person name="Hu J."/>
        </authorList>
    </citation>
    <scope>NUCLEOTIDE SEQUENCE [LARGE SCALE GENOMIC DNA]</scope>
    <source>
        <strain evidence="8">cv. HFTH1</strain>
        <tissue evidence="7">Young leaf</tissue>
    </source>
</reference>
<evidence type="ECO:0000313" key="7">
    <source>
        <dbReference type="EMBL" id="RXH98575.1"/>
    </source>
</evidence>
<keyword evidence="8" id="KW-1185">Reference proteome</keyword>
<gene>
    <name evidence="6" type="primary">NAC46</name>
    <name evidence="7" type="ORF">DVH24_010900</name>
</gene>
<organism evidence="7 8">
    <name type="scientific">Malus domestica</name>
    <name type="common">Apple</name>
    <name type="synonym">Pyrus malus</name>
    <dbReference type="NCBI Taxonomy" id="3750"/>
    <lineage>
        <taxon>Eukaryota</taxon>
        <taxon>Viridiplantae</taxon>
        <taxon>Streptophyta</taxon>
        <taxon>Embryophyta</taxon>
        <taxon>Tracheophyta</taxon>
        <taxon>Spermatophyta</taxon>
        <taxon>Magnoliopsida</taxon>
        <taxon>eudicotyledons</taxon>
        <taxon>Gunneridae</taxon>
        <taxon>Pentapetalae</taxon>
        <taxon>rosids</taxon>
        <taxon>fabids</taxon>
        <taxon>Rosales</taxon>
        <taxon>Rosaceae</taxon>
        <taxon>Amygdaloideae</taxon>
        <taxon>Maleae</taxon>
        <taxon>Malus</taxon>
    </lineage>
</organism>
<dbReference type="GeneID" id="103435387"/>
<dbReference type="PANTHER" id="PTHR31719">
    <property type="entry name" value="NAC TRANSCRIPTION FACTOR 56"/>
    <property type="match status" value="1"/>
</dbReference>
<sequence length="232" mass="26914">MVQRKSSRLQSVKEQEKLETDPIELRRKQLILDIREANRIGDQNEEKRRIRLIHETEMVNKLSKARKLRDLQVQLISLGYTFNPEDGLLVCHYLREKCLDGDLLFHSIEDADVYAKHPQNLIDKYKAVGARNVWYFFTRTRPNETQPGTSTSTEQVLAGKWIFGNEMDVLHQGEKVGVKQLLEYCDGDAKTQYKIIEYKLDPLPDNLKSGPWFVCKLYNDASCVEVQSLING</sequence>
<dbReference type="EMBL" id="RDQH01000331">
    <property type="protein sequence ID" value="RXH98575.1"/>
    <property type="molecule type" value="Genomic_DNA"/>
</dbReference>
<proteinExistence type="evidence at transcript level"/>
<protein>
    <submittedName>
        <fullName evidence="6">NAC domain class transcription factor</fullName>
    </submittedName>
</protein>